<feature type="compositionally biased region" description="Basic and acidic residues" evidence="1">
    <location>
        <begin position="55"/>
        <end position="67"/>
    </location>
</feature>
<sequence>MGSGHSKSQPKPGTSNAQTKEEGDQSHKYSKSSRWKYGMMAPDPLRGNDRYIAGRRHEGRDLKRELGDVGPPTHGFGGGDGGGDGGDGG</sequence>
<evidence type="ECO:0000313" key="2">
    <source>
        <dbReference type="EMBL" id="KAF2750317.1"/>
    </source>
</evidence>
<evidence type="ECO:0000313" key="3">
    <source>
        <dbReference type="Proteomes" id="UP000799440"/>
    </source>
</evidence>
<feature type="compositionally biased region" description="Gly residues" evidence="1">
    <location>
        <begin position="75"/>
        <end position="89"/>
    </location>
</feature>
<dbReference type="AlphaFoldDB" id="A0A6A6VMD9"/>
<accession>A0A6A6VMD9</accession>
<dbReference type="Proteomes" id="UP000799440">
    <property type="component" value="Unassembled WGS sequence"/>
</dbReference>
<name>A0A6A6VMD9_9PLEO</name>
<reference evidence="2" key="1">
    <citation type="journal article" date="2020" name="Stud. Mycol.">
        <title>101 Dothideomycetes genomes: a test case for predicting lifestyles and emergence of pathogens.</title>
        <authorList>
            <person name="Haridas S."/>
            <person name="Albert R."/>
            <person name="Binder M."/>
            <person name="Bloem J."/>
            <person name="Labutti K."/>
            <person name="Salamov A."/>
            <person name="Andreopoulos B."/>
            <person name="Baker S."/>
            <person name="Barry K."/>
            <person name="Bills G."/>
            <person name="Bluhm B."/>
            <person name="Cannon C."/>
            <person name="Castanera R."/>
            <person name="Culley D."/>
            <person name="Daum C."/>
            <person name="Ezra D."/>
            <person name="Gonzalez J."/>
            <person name="Henrissat B."/>
            <person name="Kuo A."/>
            <person name="Liang C."/>
            <person name="Lipzen A."/>
            <person name="Lutzoni F."/>
            <person name="Magnuson J."/>
            <person name="Mondo S."/>
            <person name="Nolan M."/>
            <person name="Ohm R."/>
            <person name="Pangilinan J."/>
            <person name="Park H.-J."/>
            <person name="Ramirez L."/>
            <person name="Alfaro M."/>
            <person name="Sun H."/>
            <person name="Tritt A."/>
            <person name="Yoshinaga Y."/>
            <person name="Zwiers L.-H."/>
            <person name="Turgeon B."/>
            <person name="Goodwin S."/>
            <person name="Spatafora J."/>
            <person name="Crous P."/>
            <person name="Grigoriev I."/>
        </authorList>
    </citation>
    <scope>NUCLEOTIDE SEQUENCE</scope>
    <source>
        <strain evidence="2">CBS 119925</strain>
    </source>
</reference>
<evidence type="ECO:0000256" key="1">
    <source>
        <dbReference type="SAM" id="MobiDB-lite"/>
    </source>
</evidence>
<protein>
    <submittedName>
        <fullName evidence="2">Uncharacterized protein</fullName>
    </submittedName>
</protein>
<feature type="region of interest" description="Disordered" evidence="1">
    <location>
        <begin position="1"/>
        <end position="89"/>
    </location>
</feature>
<organism evidence="2 3">
    <name type="scientific">Sporormia fimetaria CBS 119925</name>
    <dbReference type="NCBI Taxonomy" id="1340428"/>
    <lineage>
        <taxon>Eukaryota</taxon>
        <taxon>Fungi</taxon>
        <taxon>Dikarya</taxon>
        <taxon>Ascomycota</taxon>
        <taxon>Pezizomycotina</taxon>
        <taxon>Dothideomycetes</taxon>
        <taxon>Pleosporomycetidae</taxon>
        <taxon>Pleosporales</taxon>
        <taxon>Sporormiaceae</taxon>
        <taxon>Sporormia</taxon>
    </lineage>
</organism>
<gene>
    <name evidence="2" type="ORF">M011DRAFT_465085</name>
</gene>
<feature type="non-terminal residue" evidence="2">
    <location>
        <position position="89"/>
    </location>
</feature>
<proteinExistence type="predicted"/>
<feature type="compositionally biased region" description="Polar residues" evidence="1">
    <location>
        <begin position="1"/>
        <end position="18"/>
    </location>
</feature>
<dbReference type="EMBL" id="MU006564">
    <property type="protein sequence ID" value="KAF2750317.1"/>
    <property type="molecule type" value="Genomic_DNA"/>
</dbReference>
<keyword evidence="3" id="KW-1185">Reference proteome</keyword>